<gene>
    <name evidence="2" type="ORF">cubi_01260</name>
</gene>
<dbReference type="Proteomes" id="UP000186176">
    <property type="component" value="Unassembled WGS sequence"/>
</dbReference>
<dbReference type="GeneID" id="39978051"/>
<feature type="region of interest" description="Disordered" evidence="1">
    <location>
        <begin position="141"/>
        <end position="163"/>
    </location>
</feature>
<organism evidence="2 3">
    <name type="scientific">Cryptosporidium ubiquitum</name>
    <dbReference type="NCBI Taxonomy" id="857276"/>
    <lineage>
        <taxon>Eukaryota</taxon>
        <taxon>Sar</taxon>
        <taxon>Alveolata</taxon>
        <taxon>Apicomplexa</taxon>
        <taxon>Conoidasida</taxon>
        <taxon>Coccidia</taxon>
        <taxon>Eucoccidiorida</taxon>
        <taxon>Eimeriorina</taxon>
        <taxon>Cryptosporidiidae</taxon>
        <taxon>Cryptosporidium</taxon>
    </lineage>
</organism>
<dbReference type="VEuPathDB" id="CryptoDB:cubi_01260"/>
<protein>
    <recommendedName>
        <fullName evidence="4">Nucleolus and neural progenitor protein-like N-terminal domain-containing protein</fullName>
    </recommendedName>
</protein>
<evidence type="ECO:0000256" key="1">
    <source>
        <dbReference type="SAM" id="MobiDB-lite"/>
    </source>
</evidence>
<evidence type="ECO:0000313" key="3">
    <source>
        <dbReference type="Proteomes" id="UP000186176"/>
    </source>
</evidence>
<name>A0A1J4MHA1_9CRYT</name>
<keyword evidence="3" id="KW-1185">Reference proteome</keyword>
<reference evidence="2 3" key="1">
    <citation type="submission" date="2016-10" db="EMBL/GenBank/DDBJ databases">
        <title>Reductive evolution of mitochondrial metabolism and differential evolution of invasion-related proteins in Cryptosporidium.</title>
        <authorList>
            <person name="Liu S."/>
            <person name="Roellig D.M."/>
            <person name="Guo Y."/>
            <person name="Li N."/>
            <person name="Frace M.A."/>
            <person name="Tang K."/>
            <person name="Zhang L."/>
            <person name="Feng Y."/>
            <person name="Xiao L."/>
        </authorList>
    </citation>
    <scope>NUCLEOTIDE SEQUENCE [LARGE SCALE GENOMIC DNA]</scope>
    <source>
        <strain evidence="2">39726</strain>
    </source>
</reference>
<dbReference type="OrthoDB" id="114080at2759"/>
<dbReference type="EMBL" id="LRBP01000023">
    <property type="protein sequence ID" value="OII72380.1"/>
    <property type="molecule type" value="Genomic_DNA"/>
</dbReference>
<sequence length="296" mass="34354">MEKINYYFKALSQELELLNRIIYKFKNQHGRLGYFKSIFRITKELKIFCIALQETFYNKNSTENAENYYKNLRDLRRIVRRIKWDLKDAGTSISRLLSHGFFLPMVFLLFSTLSRVFSVIINIKVTIDSTIPTIPFKPSNVNQNVHSSTNDNKSNYNNGKKSTNLNCRNSELSHFGYFNEEDDDLGEIVSYNSLIENSNTIHNHENDTLSVANNNDNLESNSGVKDLLVDSTSEQTVNKEICTLNSLENNTEPHNNDMNESLSIEPIANEVNVFKKLIRAWNIHMILRSKRRKLVI</sequence>
<evidence type="ECO:0008006" key="4">
    <source>
        <dbReference type="Google" id="ProtNLM"/>
    </source>
</evidence>
<evidence type="ECO:0000313" key="2">
    <source>
        <dbReference type="EMBL" id="OII72380.1"/>
    </source>
</evidence>
<dbReference type="AlphaFoldDB" id="A0A1J4MHA1"/>
<comment type="caution">
    <text evidence="2">The sequence shown here is derived from an EMBL/GenBank/DDBJ whole genome shotgun (WGS) entry which is preliminary data.</text>
</comment>
<dbReference type="RefSeq" id="XP_028873878.1">
    <property type="nucleotide sequence ID" value="XM_029018272.1"/>
</dbReference>
<proteinExistence type="predicted"/>
<accession>A0A1J4MHA1</accession>